<gene>
    <name evidence="2" type="ORF">METZ01_LOCUS60963</name>
</gene>
<dbReference type="PANTHER" id="PTHR46825:SF9">
    <property type="entry name" value="BETA-LACTAMASE-RELATED DOMAIN-CONTAINING PROTEIN"/>
    <property type="match status" value="1"/>
</dbReference>
<evidence type="ECO:0000313" key="2">
    <source>
        <dbReference type="EMBL" id="SVA08109.1"/>
    </source>
</evidence>
<dbReference type="SUPFAM" id="SSF56601">
    <property type="entry name" value="beta-lactamase/transpeptidase-like"/>
    <property type="match status" value="1"/>
</dbReference>
<sequence>MKHQFKIIGVFICLLLCNSFVFAENNDLSKAIDSLFDNREGRPGCAVGVINNGKYIHKRGYGLANLEYNISIDENSIFRIGSISKQFTAMAIAILEEKGLLAFDDEMQKHIPDLIDYGEKVTINQMIHHFSGLGDYEDMDYPGRFLNAVDEEFRWGNEDYLTNEEFYTLIKTLPLIRKPERKFWYSNTGYALLTLVAQNVSGLSLRELAERDIFKPLAMNESFFNDDVNLIVKNRADGYSPIKGKPDQYKINMTNLSWVGDGGVYTSLNDFIKWDQNFYDNKLGAADMSLIKTMEETYTETKVKKRNQKMSREKENQRTYAFAQNLAYYNGYKRWSHSGSWVGYLAHYTRFPELSFSTAVFCNTDEIDATMIADDIVDLFFEMKQESSD</sequence>
<proteinExistence type="predicted"/>
<protein>
    <recommendedName>
        <fullName evidence="1">Beta-lactamase-related domain-containing protein</fullName>
    </recommendedName>
</protein>
<dbReference type="Pfam" id="PF00144">
    <property type="entry name" value="Beta-lactamase"/>
    <property type="match status" value="1"/>
</dbReference>
<feature type="domain" description="Beta-lactamase-related" evidence="1">
    <location>
        <begin position="33"/>
        <end position="369"/>
    </location>
</feature>
<name>A0A381SXE1_9ZZZZ</name>
<evidence type="ECO:0000259" key="1">
    <source>
        <dbReference type="Pfam" id="PF00144"/>
    </source>
</evidence>
<dbReference type="AlphaFoldDB" id="A0A381SXE1"/>
<dbReference type="EMBL" id="UINC01003645">
    <property type="protein sequence ID" value="SVA08109.1"/>
    <property type="molecule type" value="Genomic_DNA"/>
</dbReference>
<dbReference type="InterPro" id="IPR012338">
    <property type="entry name" value="Beta-lactam/transpept-like"/>
</dbReference>
<reference evidence="2" key="1">
    <citation type="submission" date="2018-05" db="EMBL/GenBank/DDBJ databases">
        <authorList>
            <person name="Lanie J.A."/>
            <person name="Ng W.-L."/>
            <person name="Kazmierczak K.M."/>
            <person name="Andrzejewski T.M."/>
            <person name="Davidsen T.M."/>
            <person name="Wayne K.J."/>
            <person name="Tettelin H."/>
            <person name="Glass J.I."/>
            <person name="Rusch D."/>
            <person name="Podicherti R."/>
            <person name="Tsui H.-C.T."/>
            <person name="Winkler M.E."/>
        </authorList>
    </citation>
    <scope>NUCLEOTIDE SEQUENCE</scope>
</reference>
<dbReference type="InterPro" id="IPR050491">
    <property type="entry name" value="AmpC-like"/>
</dbReference>
<dbReference type="Gene3D" id="3.40.710.10">
    <property type="entry name" value="DD-peptidase/beta-lactamase superfamily"/>
    <property type="match status" value="1"/>
</dbReference>
<accession>A0A381SXE1</accession>
<organism evidence="2">
    <name type="scientific">marine metagenome</name>
    <dbReference type="NCBI Taxonomy" id="408172"/>
    <lineage>
        <taxon>unclassified sequences</taxon>
        <taxon>metagenomes</taxon>
        <taxon>ecological metagenomes</taxon>
    </lineage>
</organism>
<dbReference type="PANTHER" id="PTHR46825">
    <property type="entry name" value="D-ALANYL-D-ALANINE-CARBOXYPEPTIDASE/ENDOPEPTIDASE AMPH"/>
    <property type="match status" value="1"/>
</dbReference>
<dbReference type="InterPro" id="IPR001466">
    <property type="entry name" value="Beta-lactam-related"/>
</dbReference>